<keyword evidence="4 10" id="KW-1134">Transmembrane beta strand</keyword>
<dbReference type="GO" id="GO:0038023">
    <property type="term" value="F:signaling receptor activity"/>
    <property type="evidence" value="ECO:0007669"/>
    <property type="project" value="InterPro"/>
</dbReference>
<dbReference type="Pfam" id="PF07715">
    <property type="entry name" value="Plug"/>
    <property type="match status" value="1"/>
</dbReference>
<accession>A0A917BQ48</accession>
<dbReference type="PANTHER" id="PTHR32552">
    <property type="entry name" value="FERRICHROME IRON RECEPTOR-RELATED"/>
    <property type="match status" value="1"/>
</dbReference>
<evidence type="ECO:0000256" key="7">
    <source>
        <dbReference type="ARBA" id="ARBA00023136"/>
    </source>
</evidence>
<keyword evidence="6 11" id="KW-0798">TonB box</keyword>
<comment type="caution">
    <text evidence="15">The sequence shown here is derived from an EMBL/GenBank/DDBJ whole genome shotgun (WGS) entry which is preliminary data.</text>
</comment>
<evidence type="ECO:0000256" key="3">
    <source>
        <dbReference type="ARBA" id="ARBA00022448"/>
    </source>
</evidence>
<dbReference type="InterPro" id="IPR010105">
    <property type="entry name" value="TonB_sidphr_rcpt"/>
</dbReference>
<dbReference type="SUPFAM" id="SSF56935">
    <property type="entry name" value="Porins"/>
    <property type="match status" value="1"/>
</dbReference>
<proteinExistence type="inferred from homology"/>
<keyword evidence="12" id="KW-0732">Signal</keyword>
<evidence type="ECO:0000256" key="4">
    <source>
        <dbReference type="ARBA" id="ARBA00022452"/>
    </source>
</evidence>
<reference evidence="15" key="2">
    <citation type="submission" date="2020-09" db="EMBL/GenBank/DDBJ databases">
        <authorList>
            <person name="Sun Q."/>
            <person name="Sedlacek I."/>
        </authorList>
    </citation>
    <scope>NUCLEOTIDE SEQUENCE</scope>
    <source>
        <strain evidence="15">CCM 7897</strain>
    </source>
</reference>
<dbReference type="InterPro" id="IPR000531">
    <property type="entry name" value="Beta-barrel_TonB"/>
</dbReference>
<dbReference type="CDD" id="cd01347">
    <property type="entry name" value="ligand_gated_channel"/>
    <property type="match status" value="1"/>
</dbReference>
<evidence type="ECO:0000256" key="1">
    <source>
        <dbReference type="ARBA" id="ARBA00004571"/>
    </source>
</evidence>
<evidence type="ECO:0000259" key="13">
    <source>
        <dbReference type="Pfam" id="PF00593"/>
    </source>
</evidence>
<keyword evidence="7 10" id="KW-0472">Membrane</keyword>
<reference evidence="15" key="1">
    <citation type="journal article" date="2014" name="Int. J. Syst. Evol. Microbiol.">
        <title>Complete genome sequence of Corynebacterium casei LMG S-19264T (=DSM 44701T), isolated from a smear-ripened cheese.</title>
        <authorList>
            <consortium name="US DOE Joint Genome Institute (JGI-PGF)"/>
            <person name="Walter F."/>
            <person name="Albersmeier A."/>
            <person name="Kalinowski J."/>
            <person name="Ruckert C."/>
        </authorList>
    </citation>
    <scope>NUCLEOTIDE SEQUENCE</scope>
    <source>
        <strain evidence="15">CCM 7897</strain>
    </source>
</reference>
<evidence type="ECO:0000256" key="10">
    <source>
        <dbReference type="PROSITE-ProRule" id="PRU01360"/>
    </source>
</evidence>
<evidence type="ECO:0000313" key="16">
    <source>
        <dbReference type="Proteomes" id="UP000606044"/>
    </source>
</evidence>
<keyword evidence="3 10" id="KW-0813">Transport</keyword>
<dbReference type="GO" id="GO:0015344">
    <property type="term" value="F:siderophore uptake transmembrane transporter activity"/>
    <property type="evidence" value="ECO:0007669"/>
    <property type="project" value="TreeGrafter"/>
</dbReference>
<sequence length="760" mass="81742">MAASEPAPRMRNVTPAGAATASLAMAFSLLPGASEAQSVSTSSANAGTTAATPDALVLPTVTVNEQAGNTNDAPLSISRLPATVREMPQIVTVVPQQIIREQQATTLDQALRNVPGITLSTGEGNGGQSGSQFRIRGISSRGDIYSDGLRDFGVYNRDTFDTESVEVIKGPSGETFGVGNLGGIINQTMKKAHLGNSTSIDQGFASGGTTRTTIDTNYQINDTTAVRINGLYQNGYTADRDHTENGRSGLAIDLGFGLNTDTTWHLSYFLQHNDGTPDYGVPMAQGGDGVYRPLTEYNVPGYARSTSYIRSTDKDISNTNVFTSLFRKEFDSGLVVTNDTRLSIYDRDFSATNPAAVTTANLRNLMAGRNVALAYGAGGGMTYDQEGWGFQNVLAARYEFNTGFLRHKLLVGLDTIYQEDTRTLGTWTGRTSNQTVLNPNFFYPTATVAYGATVRDAHATDIGIFASDRVWFNDQWSVQGGLRWDYFSSTFDTTAATIDGGTQTSREWSPSASLIWEPNKQTMVYLSYARAYRPIGTDIAMAVGGVASEIPQEGNPYAPERSDSYELGTKIDLLNGRLGVTGAIFQIDKANSFTTDPTTGDIVVGFSEAGEGRRIRGIETGITGKVTDAWSVTLAYAYLDGIVTASAANEGNQAPGVSNNNVSLWTTYDLPGQFSFLPGRFQVGGGIQYASAYWADSGNTARIPETFSLDALIAYQQDHFRMSLNAYNLTDNLNYTSSFNAVRAVPSSGRTFMLNIGTTF</sequence>
<dbReference type="InterPro" id="IPR039426">
    <property type="entry name" value="TonB-dep_rcpt-like"/>
</dbReference>
<evidence type="ECO:0000259" key="14">
    <source>
        <dbReference type="Pfam" id="PF07715"/>
    </source>
</evidence>
<comment type="similarity">
    <text evidence="2 10 11">Belongs to the TonB-dependent receptor family.</text>
</comment>
<feature type="domain" description="TonB-dependent receptor plug" evidence="14">
    <location>
        <begin position="84"/>
        <end position="184"/>
    </location>
</feature>
<dbReference type="Gene3D" id="2.40.170.20">
    <property type="entry name" value="TonB-dependent receptor, beta-barrel domain"/>
    <property type="match status" value="1"/>
</dbReference>
<organism evidence="15 16">
    <name type="scientific">Azorhizobium oxalatiphilum</name>
    <dbReference type="NCBI Taxonomy" id="980631"/>
    <lineage>
        <taxon>Bacteria</taxon>
        <taxon>Pseudomonadati</taxon>
        <taxon>Pseudomonadota</taxon>
        <taxon>Alphaproteobacteria</taxon>
        <taxon>Hyphomicrobiales</taxon>
        <taxon>Xanthobacteraceae</taxon>
        <taxon>Azorhizobium</taxon>
    </lineage>
</organism>
<name>A0A917BQ48_9HYPH</name>
<evidence type="ECO:0000256" key="2">
    <source>
        <dbReference type="ARBA" id="ARBA00009810"/>
    </source>
</evidence>
<gene>
    <name evidence="15" type="ORF">GCM10007301_12700</name>
</gene>
<evidence type="ECO:0000256" key="8">
    <source>
        <dbReference type="ARBA" id="ARBA00023170"/>
    </source>
</evidence>
<evidence type="ECO:0000256" key="11">
    <source>
        <dbReference type="RuleBase" id="RU003357"/>
    </source>
</evidence>
<evidence type="ECO:0000256" key="9">
    <source>
        <dbReference type="ARBA" id="ARBA00023237"/>
    </source>
</evidence>
<feature type="chain" id="PRO_5037916184" evidence="12">
    <location>
        <begin position="37"/>
        <end position="760"/>
    </location>
</feature>
<dbReference type="PANTHER" id="PTHR32552:SF83">
    <property type="entry name" value="BLR3904 PROTEIN"/>
    <property type="match status" value="1"/>
</dbReference>
<protein>
    <submittedName>
        <fullName evidence="15">Iron transport outer membrane receptor</fullName>
    </submittedName>
</protein>
<dbReference type="InterPro" id="IPR036942">
    <property type="entry name" value="Beta-barrel_TonB_sf"/>
</dbReference>
<keyword evidence="8 15" id="KW-0675">Receptor</keyword>
<feature type="signal peptide" evidence="12">
    <location>
        <begin position="1"/>
        <end position="36"/>
    </location>
</feature>
<feature type="domain" description="TonB-dependent receptor-like beta-barrel" evidence="13">
    <location>
        <begin position="257"/>
        <end position="729"/>
    </location>
</feature>
<dbReference type="AlphaFoldDB" id="A0A917BQ48"/>
<dbReference type="GO" id="GO:0015891">
    <property type="term" value="P:siderophore transport"/>
    <property type="evidence" value="ECO:0007669"/>
    <property type="project" value="InterPro"/>
</dbReference>
<evidence type="ECO:0000313" key="15">
    <source>
        <dbReference type="EMBL" id="GGF54639.1"/>
    </source>
</evidence>
<keyword evidence="16" id="KW-1185">Reference proteome</keyword>
<dbReference type="NCBIfam" id="TIGR01783">
    <property type="entry name" value="TonB-siderophor"/>
    <property type="match status" value="1"/>
</dbReference>
<dbReference type="GO" id="GO:0009279">
    <property type="term" value="C:cell outer membrane"/>
    <property type="evidence" value="ECO:0007669"/>
    <property type="project" value="UniProtKB-SubCell"/>
</dbReference>
<keyword evidence="5 10" id="KW-0812">Transmembrane</keyword>
<comment type="subcellular location">
    <subcellularLocation>
        <location evidence="1 10">Cell outer membrane</location>
        <topology evidence="1 10">Multi-pass membrane protein</topology>
    </subcellularLocation>
</comment>
<evidence type="ECO:0000256" key="6">
    <source>
        <dbReference type="ARBA" id="ARBA00023077"/>
    </source>
</evidence>
<dbReference type="InterPro" id="IPR037066">
    <property type="entry name" value="Plug_dom_sf"/>
</dbReference>
<dbReference type="Gene3D" id="2.170.130.10">
    <property type="entry name" value="TonB-dependent receptor, plug domain"/>
    <property type="match status" value="1"/>
</dbReference>
<dbReference type="InterPro" id="IPR012910">
    <property type="entry name" value="Plug_dom"/>
</dbReference>
<dbReference type="PROSITE" id="PS52016">
    <property type="entry name" value="TONB_DEPENDENT_REC_3"/>
    <property type="match status" value="1"/>
</dbReference>
<dbReference type="Pfam" id="PF00593">
    <property type="entry name" value="TonB_dep_Rec_b-barrel"/>
    <property type="match status" value="1"/>
</dbReference>
<dbReference type="RefSeq" id="WP_210324132.1">
    <property type="nucleotide sequence ID" value="NZ_BMCT01000001.1"/>
</dbReference>
<evidence type="ECO:0000256" key="12">
    <source>
        <dbReference type="SAM" id="SignalP"/>
    </source>
</evidence>
<dbReference type="EMBL" id="BMCT01000001">
    <property type="protein sequence ID" value="GGF54639.1"/>
    <property type="molecule type" value="Genomic_DNA"/>
</dbReference>
<keyword evidence="9 10" id="KW-0998">Cell outer membrane</keyword>
<dbReference type="Proteomes" id="UP000606044">
    <property type="component" value="Unassembled WGS sequence"/>
</dbReference>
<evidence type="ECO:0000256" key="5">
    <source>
        <dbReference type="ARBA" id="ARBA00022692"/>
    </source>
</evidence>